<evidence type="ECO:0000256" key="1">
    <source>
        <dbReference type="ARBA" id="ARBA00022450"/>
    </source>
</evidence>
<keyword evidence="2" id="KW-0597">Phosphoprotein</keyword>
<keyword evidence="1" id="KW-0596">Phosphopantetheine</keyword>
<protein>
    <submittedName>
        <fullName evidence="4">Amino acid adenylation domain-containing protein</fullName>
    </submittedName>
</protein>
<accession>A0ABR9IGC4</accession>
<dbReference type="PROSITE" id="PS50075">
    <property type="entry name" value="CARRIER"/>
    <property type="match status" value="1"/>
</dbReference>
<dbReference type="InterPro" id="IPR029058">
    <property type="entry name" value="AB_hydrolase_fold"/>
</dbReference>
<evidence type="ECO:0000259" key="3">
    <source>
        <dbReference type="PROSITE" id="PS50075"/>
    </source>
</evidence>
<evidence type="ECO:0000256" key="2">
    <source>
        <dbReference type="ARBA" id="ARBA00022553"/>
    </source>
</evidence>
<evidence type="ECO:0000313" key="5">
    <source>
        <dbReference type="Proteomes" id="UP000631670"/>
    </source>
</evidence>
<feature type="domain" description="Carrier" evidence="3">
    <location>
        <begin position="513"/>
        <end position="588"/>
    </location>
</feature>
<dbReference type="InterPro" id="IPR020806">
    <property type="entry name" value="PKS_PP-bd"/>
</dbReference>
<gene>
    <name evidence="4" type="ORF">H4696_009305</name>
</gene>
<dbReference type="InterPro" id="IPR045851">
    <property type="entry name" value="AMP-bd_C_sf"/>
</dbReference>
<dbReference type="EMBL" id="JADBEG010000001">
    <property type="protein sequence ID" value="MBE1502205.1"/>
    <property type="molecule type" value="Genomic_DNA"/>
</dbReference>
<dbReference type="NCBIfam" id="TIGR01733">
    <property type="entry name" value="AA-adenyl-dom"/>
    <property type="match status" value="1"/>
</dbReference>
<comment type="caution">
    <text evidence="4">The sequence shown here is derived from an EMBL/GenBank/DDBJ whole genome shotgun (WGS) entry which is preliminary data.</text>
</comment>
<sequence>MTTSFNPEPRPFERAETMHGLFEWCAERWPGRTALHHQGRDISYRELAETADAYAAELQARGVERGSIVPVLLPRSPELFATLLAVLKCGAAYAALDLRWPRTRLAELIEHLGGPVVAAERGTEWPSAWAPPSQPILGARPAAVEVGADDACAVFFTSGTTGTPKGVVTAHRGNVRLFDDWLFTPLDSGAVMPQALAATWDAFGLDSWGVLFNGGTLVLLEDTLELATKLRDLVAIHGVTTIFPPTAVFHSMVDNDLDAFAGLRAVGTGGEKLSARHAARFLEAYPDIPLYNMYGPVESSVAATCHRVRPEDRTEVPLGVPFPNTQAYILDGDRRCDVGESGEICLGGKGLALGYFEDTELTARKFVEIALPSGPERVYRTGDLGRWTADGLLRFEGRADRQVKIRGHRIELDDVEHNAGRVPGVGACAVVPVTGADGAYEDLCLFYTGSGDDTPGEEELRTRLAERLPGYLVPALVQRLERLPVLEDRKLDRRALAELAASRRAESGAPVAEDLSDTEATVARILREIIGVPTIATDVSFFRQGGNSLSAAQLCSRISRDLGVKLRISQVFEAPTVRGVAGLITAGKP</sequence>
<dbReference type="InterPro" id="IPR010071">
    <property type="entry name" value="AA_adenyl_dom"/>
</dbReference>
<dbReference type="PANTHER" id="PTHR45527">
    <property type="entry name" value="NONRIBOSOMAL PEPTIDE SYNTHETASE"/>
    <property type="match status" value="1"/>
</dbReference>
<dbReference type="Proteomes" id="UP000631670">
    <property type="component" value="Unassembled WGS sequence"/>
</dbReference>
<dbReference type="Gene3D" id="3.40.50.12780">
    <property type="entry name" value="N-terminal domain of ligase-like"/>
    <property type="match status" value="1"/>
</dbReference>
<dbReference type="InterPro" id="IPR009081">
    <property type="entry name" value="PP-bd_ACP"/>
</dbReference>
<dbReference type="RefSeq" id="WP_086863357.1">
    <property type="nucleotide sequence ID" value="NZ_JADBEG010000001.1"/>
</dbReference>
<dbReference type="InterPro" id="IPR036736">
    <property type="entry name" value="ACP-like_sf"/>
</dbReference>
<dbReference type="InterPro" id="IPR000873">
    <property type="entry name" value="AMP-dep_synth/lig_dom"/>
</dbReference>
<dbReference type="PROSITE" id="PS00455">
    <property type="entry name" value="AMP_BINDING"/>
    <property type="match status" value="1"/>
</dbReference>
<dbReference type="Pfam" id="PF00501">
    <property type="entry name" value="AMP-binding"/>
    <property type="match status" value="1"/>
</dbReference>
<name>A0ABR9IGC4_9PSEU</name>
<dbReference type="Gene3D" id="3.30.300.30">
    <property type="match status" value="1"/>
</dbReference>
<dbReference type="Pfam" id="PF00550">
    <property type="entry name" value="PP-binding"/>
    <property type="match status" value="1"/>
</dbReference>
<evidence type="ECO:0000313" key="4">
    <source>
        <dbReference type="EMBL" id="MBE1502205.1"/>
    </source>
</evidence>
<reference evidence="4 5" key="1">
    <citation type="submission" date="2020-10" db="EMBL/GenBank/DDBJ databases">
        <title>Sequencing the genomes of 1000 actinobacteria strains.</title>
        <authorList>
            <person name="Klenk H.-P."/>
        </authorList>
    </citation>
    <scope>NUCLEOTIDE SEQUENCE [LARGE SCALE GENOMIC DNA]</scope>
    <source>
        <strain evidence="4 5">DSM 44653</strain>
    </source>
</reference>
<dbReference type="Gene3D" id="3.40.50.1820">
    <property type="entry name" value="alpha/beta hydrolase"/>
    <property type="match status" value="1"/>
</dbReference>
<dbReference type="InterPro" id="IPR020845">
    <property type="entry name" value="AMP-binding_CS"/>
</dbReference>
<dbReference type="InterPro" id="IPR042099">
    <property type="entry name" value="ANL_N_sf"/>
</dbReference>
<dbReference type="SUPFAM" id="SSF47336">
    <property type="entry name" value="ACP-like"/>
    <property type="match status" value="1"/>
</dbReference>
<organism evidence="4 5">
    <name type="scientific">Amycolatopsis lexingtonensis</name>
    <dbReference type="NCBI Taxonomy" id="218822"/>
    <lineage>
        <taxon>Bacteria</taxon>
        <taxon>Bacillati</taxon>
        <taxon>Actinomycetota</taxon>
        <taxon>Actinomycetes</taxon>
        <taxon>Pseudonocardiales</taxon>
        <taxon>Pseudonocardiaceae</taxon>
        <taxon>Amycolatopsis</taxon>
    </lineage>
</organism>
<dbReference type="PANTHER" id="PTHR45527:SF1">
    <property type="entry name" value="FATTY ACID SYNTHASE"/>
    <property type="match status" value="1"/>
</dbReference>
<keyword evidence="5" id="KW-1185">Reference proteome</keyword>
<dbReference type="SMART" id="SM00823">
    <property type="entry name" value="PKS_PP"/>
    <property type="match status" value="1"/>
</dbReference>
<dbReference type="SUPFAM" id="SSF56801">
    <property type="entry name" value="Acetyl-CoA synthetase-like"/>
    <property type="match status" value="1"/>
</dbReference>
<proteinExistence type="predicted"/>